<evidence type="ECO:0000259" key="10">
    <source>
        <dbReference type="PROSITE" id="PS50885"/>
    </source>
</evidence>
<keyword evidence="7" id="KW-1133">Transmembrane helix</keyword>
<dbReference type="Pfam" id="PF00512">
    <property type="entry name" value="HisKA"/>
    <property type="match status" value="1"/>
</dbReference>
<dbReference type="PROSITE" id="PS50109">
    <property type="entry name" value="HIS_KIN"/>
    <property type="match status" value="1"/>
</dbReference>
<feature type="coiled-coil region" evidence="6">
    <location>
        <begin position="245"/>
        <end position="279"/>
    </location>
</feature>
<dbReference type="InterPro" id="IPR011006">
    <property type="entry name" value="CheY-like_superfamily"/>
</dbReference>
<dbReference type="InterPro" id="IPR005467">
    <property type="entry name" value="His_kinase_dom"/>
</dbReference>
<evidence type="ECO:0000256" key="7">
    <source>
        <dbReference type="SAM" id="Phobius"/>
    </source>
</evidence>
<evidence type="ECO:0000313" key="11">
    <source>
        <dbReference type="EMBL" id="OIR11084.1"/>
    </source>
</evidence>
<dbReference type="SMART" id="SM00304">
    <property type="entry name" value="HAMP"/>
    <property type="match status" value="1"/>
</dbReference>
<dbReference type="Pfam" id="PF00072">
    <property type="entry name" value="Response_reg"/>
    <property type="match status" value="1"/>
</dbReference>
<accession>A0A1J5TBD3</accession>
<dbReference type="PANTHER" id="PTHR43047:SF9">
    <property type="entry name" value="HISTIDINE KINASE"/>
    <property type="match status" value="1"/>
</dbReference>
<dbReference type="SMART" id="SM00388">
    <property type="entry name" value="HisKA"/>
    <property type="match status" value="1"/>
</dbReference>
<dbReference type="Gene3D" id="3.40.50.2300">
    <property type="match status" value="1"/>
</dbReference>
<organism evidence="11">
    <name type="scientific">mine drainage metagenome</name>
    <dbReference type="NCBI Taxonomy" id="410659"/>
    <lineage>
        <taxon>unclassified sequences</taxon>
        <taxon>metagenomes</taxon>
        <taxon>ecological metagenomes</taxon>
    </lineage>
</organism>
<keyword evidence="7" id="KW-0812">Transmembrane</keyword>
<dbReference type="PANTHER" id="PTHR43047">
    <property type="entry name" value="TWO-COMPONENT HISTIDINE PROTEIN KINASE"/>
    <property type="match status" value="1"/>
</dbReference>
<dbReference type="SUPFAM" id="SSF55874">
    <property type="entry name" value="ATPase domain of HSP90 chaperone/DNA topoisomerase II/histidine kinase"/>
    <property type="match status" value="1"/>
</dbReference>
<dbReference type="GO" id="GO:0000155">
    <property type="term" value="F:phosphorelay sensor kinase activity"/>
    <property type="evidence" value="ECO:0007669"/>
    <property type="project" value="InterPro"/>
</dbReference>
<dbReference type="InterPro" id="IPR036890">
    <property type="entry name" value="HATPase_C_sf"/>
</dbReference>
<name>A0A1J5TBD3_9ZZZZ</name>
<dbReference type="Pfam" id="PF00672">
    <property type="entry name" value="HAMP"/>
    <property type="match status" value="1"/>
</dbReference>
<dbReference type="Gene3D" id="3.30.565.10">
    <property type="entry name" value="Histidine kinase-like ATPase, C-terminal domain"/>
    <property type="match status" value="1"/>
</dbReference>
<dbReference type="Gene3D" id="6.10.340.10">
    <property type="match status" value="1"/>
</dbReference>
<protein>
    <recommendedName>
        <fullName evidence="2">histidine kinase</fullName>
        <ecNumber evidence="2">2.7.13.3</ecNumber>
    </recommendedName>
</protein>
<gene>
    <name evidence="11" type="primary">barA_7</name>
    <name evidence="11" type="ORF">GALL_72580</name>
</gene>
<keyword evidence="7" id="KW-0472">Membrane</keyword>
<evidence type="ECO:0000256" key="6">
    <source>
        <dbReference type="SAM" id="Coils"/>
    </source>
</evidence>
<dbReference type="EC" id="2.7.13.3" evidence="2"/>
<dbReference type="SUPFAM" id="SSF47384">
    <property type="entry name" value="Homodimeric domain of signal transducing histidine kinase"/>
    <property type="match status" value="1"/>
</dbReference>
<evidence type="ECO:0000256" key="4">
    <source>
        <dbReference type="ARBA" id="ARBA00022679"/>
    </source>
</evidence>
<dbReference type="SUPFAM" id="SSF158472">
    <property type="entry name" value="HAMP domain-like"/>
    <property type="match status" value="1"/>
</dbReference>
<dbReference type="AlphaFoldDB" id="A0A1J5TBD3"/>
<dbReference type="SUPFAM" id="SSF52172">
    <property type="entry name" value="CheY-like"/>
    <property type="match status" value="1"/>
</dbReference>
<keyword evidence="5 11" id="KW-0418">Kinase</keyword>
<dbReference type="PROSITE" id="PS50110">
    <property type="entry name" value="RESPONSE_REGULATORY"/>
    <property type="match status" value="1"/>
</dbReference>
<feature type="domain" description="HAMP" evidence="10">
    <location>
        <begin position="201"/>
        <end position="253"/>
    </location>
</feature>
<dbReference type="Gene3D" id="1.10.287.130">
    <property type="match status" value="1"/>
</dbReference>
<sequence length="648" mass="72163">MIKHGIERQTLAVAAIPMLVLALLLEGYFTYMSFAEMDRSLQRRANLIVRQLASSSEYPVFSGNQSLLQQQVDIASSHQDVRSVVVRDANLKNLAVAGNLNNTNERVLFENPLPVSDSPIVYQEDHNFLWLYQPILATQIRLDEFDNDRSVNLPNKVLGSVIVAVGKETLNRDKLEMLGVNLLLLLLVLLTTMLIAMRVSRRITLPVMAMNSAIRRIGKGQLDTRIAGNSVRELDALASGINDMANQLQHDRSTLEQRIEKATQELRLKKEEAEKANFDKSRFLAAASHDLRQPMHALGLFIGELRSRLDTPDQLKIACKVEESVEALSSLLDSLLDISKLDAGIVIPQIQAVDMGVMMRRLQQDFQPIAQRKNITLRVRPVAGSVLSDPVLLERILLNLLSNAIRYTPQNGSVLLACRRRGEELRIEVRDNGIGIPMEEQQNIFREFVQLANSARDRSKGLGLGLAIVERLCRLLHHPLSLRSAPSCGSTFAISVTRVIGVEELLAEPVPLPAAPAARHDRLDNLQVLVVDDDILVRTSTAGILETWGCRVAVADSLREIGDKHSGVHFDLVICDYRLPDGDGLMLFDLLKVQCDVPPTFILVSGDTAPEILQAVNQRGLHLMHKPVRPAKLRSLMLFLLKKRSDPV</sequence>
<evidence type="ECO:0000256" key="2">
    <source>
        <dbReference type="ARBA" id="ARBA00012438"/>
    </source>
</evidence>
<evidence type="ECO:0000259" key="8">
    <source>
        <dbReference type="PROSITE" id="PS50109"/>
    </source>
</evidence>
<evidence type="ECO:0000256" key="3">
    <source>
        <dbReference type="ARBA" id="ARBA00022553"/>
    </source>
</evidence>
<comment type="caution">
    <text evidence="11">The sequence shown here is derived from an EMBL/GenBank/DDBJ whole genome shotgun (WGS) entry which is preliminary data.</text>
</comment>
<dbReference type="FunFam" id="3.30.565.10:FF:000049">
    <property type="entry name" value="Two-component sensor histidine kinase"/>
    <property type="match status" value="1"/>
</dbReference>
<dbReference type="SMART" id="SM00387">
    <property type="entry name" value="HATPase_c"/>
    <property type="match status" value="1"/>
</dbReference>
<dbReference type="PROSITE" id="PS50885">
    <property type="entry name" value="HAMP"/>
    <property type="match status" value="1"/>
</dbReference>
<dbReference type="InterPro" id="IPR003661">
    <property type="entry name" value="HisK_dim/P_dom"/>
</dbReference>
<feature type="transmembrane region" description="Helical" evidence="7">
    <location>
        <begin position="177"/>
        <end position="197"/>
    </location>
</feature>
<evidence type="ECO:0000256" key="1">
    <source>
        <dbReference type="ARBA" id="ARBA00000085"/>
    </source>
</evidence>
<dbReference type="EMBL" id="MLJW01000021">
    <property type="protein sequence ID" value="OIR11084.1"/>
    <property type="molecule type" value="Genomic_DNA"/>
</dbReference>
<comment type="catalytic activity">
    <reaction evidence="1">
        <text>ATP + protein L-histidine = ADP + protein N-phospho-L-histidine.</text>
        <dbReference type="EC" id="2.7.13.3"/>
    </reaction>
</comment>
<feature type="domain" description="Response regulatory" evidence="9">
    <location>
        <begin position="527"/>
        <end position="641"/>
    </location>
</feature>
<dbReference type="PRINTS" id="PR00344">
    <property type="entry name" value="BCTRLSENSOR"/>
</dbReference>
<dbReference type="InterPro" id="IPR001789">
    <property type="entry name" value="Sig_transdc_resp-reg_receiver"/>
</dbReference>
<keyword evidence="3" id="KW-0597">Phosphoprotein</keyword>
<keyword evidence="6" id="KW-0175">Coiled coil</keyword>
<dbReference type="CDD" id="cd00156">
    <property type="entry name" value="REC"/>
    <property type="match status" value="1"/>
</dbReference>
<dbReference type="CDD" id="cd00082">
    <property type="entry name" value="HisKA"/>
    <property type="match status" value="1"/>
</dbReference>
<dbReference type="InterPro" id="IPR003594">
    <property type="entry name" value="HATPase_dom"/>
</dbReference>
<dbReference type="Pfam" id="PF02518">
    <property type="entry name" value="HATPase_c"/>
    <property type="match status" value="1"/>
</dbReference>
<dbReference type="InterPro" id="IPR004358">
    <property type="entry name" value="Sig_transdc_His_kin-like_C"/>
</dbReference>
<dbReference type="InterPro" id="IPR003660">
    <property type="entry name" value="HAMP_dom"/>
</dbReference>
<dbReference type="CDD" id="cd06225">
    <property type="entry name" value="HAMP"/>
    <property type="match status" value="1"/>
</dbReference>
<evidence type="ECO:0000256" key="5">
    <source>
        <dbReference type="ARBA" id="ARBA00022777"/>
    </source>
</evidence>
<proteinExistence type="predicted"/>
<evidence type="ECO:0000259" key="9">
    <source>
        <dbReference type="PROSITE" id="PS50110"/>
    </source>
</evidence>
<dbReference type="InterPro" id="IPR019247">
    <property type="entry name" value="Histidine_kinase_BarA_N"/>
</dbReference>
<dbReference type="SMART" id="SM00448">
    <property type="entry name" value="REC"/>
    <property type="match status" value="1"/>
</dbReference>
<dbReference type="GO" id="GO:0005886">
    <property type="term" value="C:plasma membrane"/>
    <property type="evidence" value="ECO:0007669"/>
    <property type="project" value="TreeGrafter"/>
</dbReference>
<feature type="transmembrane region" description="Helical" evidence="7">
    <location>
        <begin position="12"/>
        <end position="34"/>
    </location>
</feature>
<dbReference type="GO" id="GO:0009927">
    <property type="term" value="F:histidine phosphotransfer kinase activity"/>
    <property type="evidence" value="ECO:0007669"/>
    <property type="project" value="TreeGrafter"/>
</dbReference>
<dbReference type="Pfam" id="PF09984">
    <property type="entry name" value="sCache_4"/>
    <property type="match status" value="1"/>
</dbReference>
<dbReference type="InterPro" id="IPR036097">
    <property type="entry name" value="HisK_dim/P_sf"/>
</dbReference>
<keyword evidence="4 11" id="KW-0808">Transferase</keyword>
<reference evidence="11" key="1">
    <citation type="submission" date="2016-10" db="EMBL/GenBank/DDBJ databases">
        <title>Sequence of Gallionella enrichment culture.</title>
        <authorList>
            <person name="Poehlein A."/>
            <person name="Muehling M."/>
            <person name="Daniel R."/>
        </authorList>
    </citation>
    <scope>NUCLEOTIDE SEQUENCE</scope>
</reference>
<feature type="domain" description="Histidine kinase" evidence="8">
    <location>
        <begin position="286"/>
        <end position="500"/>
    </location>
</feature>